<gene>
    <name evidence="2" type="ORF">L618_004200000020</name>
</gene>
<protein>
    <submittedName>
        <fullName evidence="2">Uncharacterized protein</fullName>
    </submittedName>
</protein>
<feature type="region of interest" description="Disordered" evidence="1">
    <location>
        <begin position="1"/>
        <end position="21"/>
    </location>
</feature>
<comment type="caution">
    <text evidence="2">The sequence shown here is derived from an EMBL/GenBank/DDBJ whole genome shotgun (WGS) entry which is preliminary data.</text>
</comment>
<dbReference type="RefSeq" id="WP_261380032.1">
    <property type="nucleotide sequence ID" value="NZ_VLJT01000042.1"/>
</dbReference>
<reference evidence="2 3" key="1">
    <citation type="submission" date="2019-07" db="EMBL/GenBank/DDBJ databases">
        <title>Genome sequencing of lignin-degrading bacterial isolates.</title>
        <authorList>
            <person name="Gladden J."/>
        </authorList>
    </citation>
    <scope>NUCLEOTIDE SEQUENCE [LARGE SCALE GENOMIC DNA]</scope>
    <source>
        <strain evidence="2 3">J45</strain>
    </source>
</reference>
<sequence>MSSRISRISMPVGRNASGGRSSSVAYRLEFLRQWDARTEHRART</sequence>
<organism evidence="2 3">
    <name type="scientific">Rhodococcus rhodochrous J45</name>
    <dbReference type="NCBI Taxonomy" id="935266"/>
    <lineage>
        <taxon>Bacteria</taxon>
        <taxon>Bacillati</taxon>
        <taxon>Actinomycetota</taxon>
        <taxon>Actinomycetes</taxon>
        <taxon>Mycobacteriales</taxon>
        <taxon>Nocardiaceae</taxon>
        <taxon>Rhodococcus</taxon>
    </lineage>
</organism>
<name>A0A562DKU6_RHORH</name>
<evidence type="ECO:0000256" key="1">
    <source>
        <dbReference type="SAM" id="MobiDB-lite"/>
    </source>
</evidence>
<dbReference type="Proteomes" id="UP000317573">
    <property type="component" value="Unassembled WGS sequence"/>
</dbReference>
<dbReference type="EMBL" id="VLJT01000042">
    <property type="protein sequence ID" value="TWH10235.1"/>
    <property type="molecule type" value="Genomic_DNA"/>
</dbReference>
<evidence type="ECO:0000313" key="3">
    <source>
        <dbReference type="Proteomes" id="UP000317573"/>
    </source>
</evidence>
<accession>A0A562DKU6</accession>
<proteinExistence type="predicted"/>
<dbReference type="AlphaFoldDB" id="A0A562DKU6"/>
<evidence type="ECO:0000313" key="2">
    <source>
        <dbReference type="EMBL" id="TWH10235.1"/>
    </source>
</evidence>